<keyword evidence="2 4" id="KW-0863">Zinc-finger</keyword>
<feature type="compositionally biased region" description="Polar residues" evidence="5">
    <location>
        <begin position="379"/>
        <end position="388"/>
    </location>
</feature>
<organism evidence="8">
    <name type="scientific">Cyclophora tenuis</name>
    <name type="common">Marine diatom</name>
    <dbReference type="NCBI Taxonomy" id="216820"/>
    <lineage>
        <taxon>Eukaryota</taxon>
        <taxon>Sar</taxon>
        <taxon>Stramenopiles</taxon>
        <taxon>Ochrophyta</taxon>
        <taxon>Bacillariophyta</taxon>
        <taxon>Fragilariophyceae</taxon>
        <taxon>Fragilariophycidae</taxon>
        <taxon>Cyclophorales</taxon>
        <taxon>Cyclophoraceae</taxon>
        <taxon>Cyclophora</taxon>
    </lineage>
</organism>
<dbReference type="Gene3D" id="3.30.40.10">
    <property type="entry name" value="Zinc/RING finger domain, C3HC4 (zinc finger)"/>
    <property type="match status" value="1"/>
</dbReference>
<reference evidence="8" key="1">
    <citation type="submission" date="2021-01" db="EMBL/GenBank/DDBJ databases">
        <authorList>
            <person name="Corre E."/>
            <person name="Pelletier E."/>
            <person name="Niang G."/>
            <person name="Scheremetjew M."/>
            <person name="Finn R."/>
            <person name="Kale V."/>
            <person name="Holt S."/>
            <person name="Cochrane G."/>
            <person name="Meng A."/>
            <person name="Brown T."/>
            <person name="Cohen L."/>
        </authorList>
    </citation>
    <scope>NUCLEOTIDE SEQUENCE</scope>
    <source>
        <strain evidence="8">ECT3854</strain>
    </source>
</reference>
<evidence type="ECO:0000256" key="1">
    <source>
        <dbReference type="ARBA" id="ARBA00022723"/>
    </source>
</evidence>
<evidence type="ECO:0000256" key="4">
    <source>
        <dbReference type="PROSITE-ProRule" id="PRU00175"/>
    </source>
</evidence>
<evidence type="ECO:0000256" key="5">
    <source>
        <dbReference type="SAM" id="MobiDB-lite"/>
    </source>
</evidence>
<dbReference type="InterPro" id="IPR051826">
    <property type="entry name" value="E3_ubiquitin-ligase_domain"/>
</dbReference>
<keyword evidence="3" id="KW-0862">Zinc</keyword>
<feature type="region of interest" description="Disordered" evidence="5">
    <location>
        <begin position="154"/>
        <end position="173"/>
    </location>
</feature>
<dbReference type="PANTHER" id="PTHR22765:SF434">
    <property type="entry name" value="GB|AAD18119.1-RELATED"/>
    <property type="match status" value="1"/>
</dbReference>
<dbReference type="PANTHER" id="PTHR22765">
    <property type="entry name" value="RING FINGER AND PROTEASE ASSOCIATED DOMAIN-CONTAINING"/>
    <property type="match status" value="1"/>
</dbReference>
<proteinExistence type="predicted"/>
<keyword evidence="6" id="KW-0812">Transmembrane</keyword>
<dbReference type="EMBL" id="HBFW01019545">
    <property type="protein sequence ID" value="CAD8941492.1"/>
    <property type="molecule type" value="Transcribed_RNA"/>
</dbReference>
<dbReference type="InterPro" id="IPR011016">
    <property type="entry name" value="Znf_RING-CH"/>
</dbReference>
<keyword evidence="1" id="KW-0479">Metal-binding</keyword>
<dbReference type="SMART" id="SM00744">
    <property type="entry name" value="RINGv"/>
    <property type="match status" value="1"/>
</dbReference>
<dbReference type="GO" id="GO:0006511">
    <property type="term" value="P:ubiquitin-dependent protein catabolic process"/>
    <property type="evidence" value="ECO:0007669"/>
    <property type="project" value="TreeGrafter"/>
</dbReference>
<feature type="region of interest" description="Disordered" evidence="5">
    <location>
        <begin position="370"/>
        <end position="407"/>
    </location>
</feature>
<feature type="compositionally biased region" description="Acidic residues" evidence="5">
    <location>
        <begin position="390"/>
        <end position="402"/>
    </location>
</feature>
<dbReference type="Pfam" id="PF13639">
    <property type="entry name" value="zf-RING_2"/>
    <property type="match status" value="1"/>
</dbReference>
<dbReference type="SMART" id="SM00184">
    <property type="entry name" value="RING"/>
    <property type="match status" value="1"/>
</dbReference>
<dbReference type="InterPro" id="IPR001841">
    <property type="entry name" value="Znf_RING"/>
</dbReference>
<sequence>MARLQYLPENIDLCPSSPSQVYTVTVPPDGRPVALLARGAYCSDVSKARLASLNIQPAGVVKYLIIYDAIADSKVIRAVRRRLLQQHQQLQQHDEDDDDNNYGQGGAWYASSFLFGNRNQTSIRDMVDDNDNDNEDVFEDEIVTEWKVSKERIPSEDRSASAKKRPSKRNNDPYISVGVLHTNRNSGNALLNQIIAQNQISRDAGGPKVLLDGRSIDSNKFLRTFLFWMGLSIMVVGCCCSLLLSARVQTMLDQETNGNNNGTTRPTRRRMTPEQVQDMLSIDVYQGGAEIVPLRCRGEDDVGGLPRGFDRHMGRLDLSSCSICLDEYEVGDYLRVLPCGHAFHSDCIAKWLTERSCTCPLCKLDLLPEDEEEDDNDSDYVQLQDGSGDNNDEEEDDEEEEPPHESIWDLFIQVRQRFLRRQRGEEIDGDIEQGGVSTEPLLPPQQQQQQQQDDEAAAVEQEIVALDDNNNNHHQRR</sequence>
<feature type="domain" description="RING-type" evidence="7">
    <location>
        <begin position="321"/>
        <end position="363"/>
    </location>
</feature>
<evidence type="ECO:0000256" key="3">
    <source>
        <dbReference type="ARBA" id="ARBA00022833"/>
    </source>
</evidence>
<keyword evidence="6" id="KW-0472">Membrane</keyword>
<feature type="region of interest" description="Disordered" evidence="5">
    <location>
        <begin position="426"/>
        <end position="477"/>
    </location>
</feature>
<dbReference type="GO" id="GO:0061630">
    <property type="term" value="F:ubiquitin protein ligase activity"/>
    <property type="evidence" value="ECO:0007669"/>
    <property type="project" value="TreeGrafter"/>
</dbReference>
<feature type="transmembrane region" description="Helical" evidence="6">
    <location>
        <begin position="225"/>
        <end position="244"/>
    </location>
</feature>
<accession>A0A7S1D8J5</accession>
<dbReference type="AlphaFoldDB" id="A0A7S1D8J5"/>
<dbReference type="InterPro" id="IPR013083">
    <property type="entry name" value="Znf_RING/FYVE/PHD"/>
</dbReference>
<keyword evidence="6" id="KW-1133">Transmembrane helix</keyword>
<evidence type="ECO:0000259" key="7">
    <source>
        <dbReference type="PROSITE" id="PS50089"/>
    </source>
</evidence>
<protein>
    <recommendedName>
        <fullName evidence="7">RING-type domain-containing protein</fullName>
    </recommendedName>
</protein>
<gene>
    <name evidence="8" type="ORF">CTEN0397_LOCUS12558</name>
</gene>
<dbReference type="SUPFAM" id="SSF57850">
    <property type="entry name" value="RING/U-box"/>
    <property type="match status" value="1"/>
</dbReference>
<evidence type="ECO:0000313" key="8">
    <source>
        <dbReference type="EMBL" id="CAD8941492.1"/>
    </source>
</evidence>
<evidence type="ECO:0000256" key="6">
    <source>
        <dbReference type="SAM" id="Phobius"/>
    </source>
</evidence>
<evidence type="ECO:0000256" key="2">
    <source>
        <dbReference type="ARBA" id="ARBA00022771"/>
    </source>
</evidence>
<dbReference type="GO" id="GO:0008270">
    <property type="term" value="F:zinc ion binding"/>
    <property type="evidence" value="ECO:0007669"/>
    <property type="project" value="UniProtKB-KW"/>
</dbReference>
<dbReference type="PROSITE" id="PS50089">
    <property type="entry name" value="ZF_RING_2"/>
    <property type="match status" value="1"/>
</dbReference>
<name>A0A7S1D8J5_CYCTE</name>